<dbReference type="EMBL" id="CYPS01000067">
    <property type="protein sequence ID" value="CUH45752.1"/>
    <property type="molecule type" value="Genomic_DNA"/>
</dbReference>
<dbReference type="AlphaFoldDB" id="A0A0P1E984"/>
<evidence type="ECO:0000313" key="2">
    <source>
        <dbReference type="Proteomes" id="UP000050786"/>
    </source>
</evidence>
<gene>
    <name evidence="1" type="ORF">RUM4293_04669</name>
</gene>
<accession>A0A0P1E984</accession>
<organism evidence="1 2">
    <name type="scientific">Ruegeria atlantica</name>
    <dbReference type="NCBI Taxonomy" id="81569"/>
    <lineage>
        <taxon>Bacteria</taxon>
        <taxon>Pseudomonadati</taxon>
        <taxon>Pseudomonadota</taxon>
        <taxon>Alphaproteobacteria</taxon>
        <taxon>Rhodobacterales</taxon>
        <taxon>Roseobacteraceae</taxon>
        <taxon>Ruegeria</taxon>
    </lineage>
</organism>
<sequence length="110" mass="11450">MPIFITYATYSQDGVKGMLKKPADRTAAVRALLKKVGGKLLAFYMTTGENDVVVVSEVPDGTDAVAIGMAVAASGAVSNVETVRAWKAKDFAAITKKAAKLTGAYTPPGK</sequence>
<name>A0A0P1E984_9RHOB</name>
<dbReference type="InterPro" id="IPR014845">
    <property type="entry name" value="GYD/TTHA1554"/>
</dbReference>
<dbReference type="RefSeq" id="WP_058275623.1">
    <property type="nucleotide sequence ID" value="NZ_CANLTD010000002.1"/>
</dbReference>
<evidence type="ECO:0000313" key="1">
    <source>
        <dbReference type="EMBL" id="CUH45752.1"/>
    </source>
</evidence>
<evidence type="ECO:0008006" key="3">
    <source>
        <dbReference type="Google" id="ProtNLM"/>
    </source>
</evidence>
<reference evidence="2" key="1">
    <citation type="submission" date="2015-09" db="EMBL/GenBank/DDBJ databases">
        <authorList>
            <person name="Rodrigo-Torres L."/>
            <person name="Arahal D.R."/>
        </authorList>
    </citation>
    <scope>NUCLEOTIDE SEQUENCE [LARGE SCALE GENOMIC DNA]</scope>
    <source>
        <strain evidence="2">CECT 4293</strain>
    </source>
</reference>
<keyword evidence="2" id="KW-1185">Reference proteome</keyword>
<proteinExistence type="predicted"/>
<dbReference type="Proteomes" id="UP000050786">
    <property type="component" value="Unassembled WGS sequence"/>
</dbReference>
<dbReference type="Pfam" id="PF08734">
    <property type="entry name" value="GYD"/>
    <property type="match status" value="1"/>
</dbReference>
<protein>
    <recommendedName>
        <fullName evidence="3">GYD domain protein</fullName>
    </recommendedName>
</protein>